<dbReference type="OrthoDB" id="7915912at2"/>
<name>A0A512J122_9HYPH</name>
<evidence type="ECO:0000313" key="4">
    <source>
        <dbReference type="Proteomes" id="UP000321960"/>
    </source>
</evidence>
<reference evidence="3" key="1">
    <citation type="journal article" date="2014" name="Int. J. Syst. Evol. Microbiol.">
        <title>Complete genome of a new Firmicutes species belonging to the dominant human colonic microbiota ('Ruminococcus bicirculans') reveals two chromosomes and a selective capacity to utilize plant glucans.</title>
        <authorList>
            <consortium name="NISC Comparative Sequencing Program"/>
            <person name="Wegmann U."/>
            <person name="Louis P."/>
            <person name="Goesmann A."/>
            <person name="Henrissat B."/>
            <person name="Duncan S.H."/>
            <person name="Flint H.J."/>
        </authorList>
    </citation>
    <scope>NUCLEOTIDE SEQUENCE</scope>
    <source>
        <strain evidence="3">NBRC 107715</strain>
    </source>
</reference>
<organism evidence="2 4">
    <name type="scientific">Methylobacterium oxalidis</name>
    <dbReference type="NCBI Taxonomy" id="944322"/>
    <lineage>
        <taxon>Bacteria</taxon>
        <taxon>Pseudomonadati</taxon>
        <taxon>Pseudomonadota</taxon>
        <taxon>Alphaproteobacteria</taxon>
        <taxon>Hyphomicrobiales</taxon>
        <taxon>Methylobacteriaceae</taxon>
        <taxon>Methylobacterium</taxon>
    </lineage>
</organism>
<proteinExistence type="predicted"/>
<comment type="caution">
    <text evidence="2">The sequence shown here is derived from an EMBL/GenBank/DDBJ whole genome shotgun (WGS) entry which is preliminary data.</text>
</comment>
<dbReference type="Proteomes" id="UP000321960">
    <property type="component" value="Unassembled WGS sequence"/>
</dbReference>
<dbReference type="EMBL" id="BJZU01000027">
    <property type="protein sequence ID" value="GEP03666.1"/>
    <property type="molecule type" value="Genomic_DNA"/>
</dbReference>
<reference evidence="2 4" key="3">
    <citation type="submission" date="2019-07" db="EMBL/GenBank/DDBJ databases">
        <title>Whole genome shotgun sequence of Methylobacterium oxalidis NBRC 107715.</title>
        <authorList>
            <person name="Hosoyama A."/>
            <person name="Uohara A."/>
            <person name="Ohji S."/>
            <person name="Ichikawa N."/>
        </authorList>
    </citation>
    <scope>NUCLEOTIDE SEQUENCE [LARGE SCALE GENOMIC DNA]</scope>
    <source>
        <strain evidence="2 4">NBRC 107715</strain>
    </source>
</reference>
<reference evidence="3" key="4">
    <citation type="submission" date="2023-01" db="EMBL/GenBank/DDBJ databases">
        <title>Draft genome sequence of Methylobacterium oxalidis strain NBRC 107715.</title>
        <authorList>
            <person name="Sun Q."/>
            <person name="Mori K."/>
        </authorList>
    </citation>
    <scope>NUCLEOTIDE SEQUENCE</scope>
    <source>
        <strain evidence="3">NBRC 107715</strain>
    </source>
</reference>
<evidence type="ECO:0000313" key="3">
    <source>
        <dbReference type="EMBL" id="GLS64993.1"/>
    </source>
</evidence>
<feature type="domain" description="HepT-like" evidence="1">
    <location>
        <begin position="45"/>
        <end position="152"/>
    </location>
</feature>
<evidence type="ECO:0000313" key="2">
    <source>
        <dbReference type="EMBL" id="GEP03666.1"/>
    </source>
</evidence>
<gene>
    <name evidence="3" type="ORF">GCM10007888_33740</name>
    <name evidence="2" type="ORF">MOX02_17040</name>
</gene>
<keyword evidence="5" id="KW-1185">Reference proteome</keyword>
<evidence type="ECO:0000313" key="5">
    <source>
        <dbReference type="Proteomes" id="UP001156856"/>
    </source>
</evidence>
<sequence length="155" mass="17430">MSDARWIEVLDDADWAVTHFARAVEIDRVGGFEGDGLEAYKARMALLQAMQSGYTSLEGSLERILEILGEEKPVGAAYHADLVRRVSRDLPGERPALLDPELARAVDETRRFRHVARKNYNNFRVEEAGRALAAAALIRDRLPAALRRFRAVMEP</sequence>
<reference evidence="5" key="2">
    <citation type="journal article" date="2019" name="Int. J. Syst. Evol. Microbiol.">
        <title>The Global Catalogue of Microorganisms (GCM) 10K type strain sequencing project: providing services to taxonomists for standard genome sequencing and annotation.</title>
        <authorList>
            <consortium name="The Broad Institute Genomics Platform"/>
            <consortium name="The Broad Institute Genome Sequencing Center for Infectious Disease"/>
            <person name="Wu L."/>
            <person name="Ma J."/>
        </authorList>
    </citation>
    <scope>NUCLEOTIDE SEQUENCE [LARGE SCALE GENOMIC DNA]</scope>
    <source>
        <strain evidence="5">NBRC 107715</strain>
    </source>
</reference>
<dbReference type="EMBL" id="BSPK01000058">
    <property type="protein sequence ID" value="GLS64993.1"/>
    <property type="molecule type" value="Genomic_DNA"/>
</dbReference>
<dbReference type="InterPro" id="IPR048769">
    <property type="entry name" value="HepT-like_dom"/>
</dbReference>
<protein>
    <recommendedName>
        <fullName evidence="1">HepT-like domain-containing protein</fullName>
    </recommendedName>
</protein>
<dbReference type="AlphaFoldDB" id="A0A512J122"/>
<dbReference type="Proteomes" id="UP001156856">
    <property type="component" value="Unassembled WGS sequence"/>
</dbReference>
<accession>A0A512J122</accession>
<dbReference type="RefSeq" id="WP_147025356.1">
    <property type="nucleotide sequence ID" value="NZ_BJZU01000027.1"/>
</dbReference>
<dbReference type="Pfam" id="PF20797">
    <property type="entry name" value="HepT-like_2"/>
    <property type="match status" value="1"/>
</dbReference>
<evidence type="ECO:0000259" key="1">
    <source>
        <dbReference type="Pfam" id="PF20797"/>
    </source>
</evidence>